<evidence type="ECO:0000259" key="8">
    <source>
        <dbReference type="SMART" id="SM00062"/>
    </source>
</evidence>
<evidence type="ECO:0000313" key="10">
    <source>
        <dbReference type="EMBL" id="AWK89565.1"/>
    </source>
</evidence>
<name>A0A2S2CYR4_9PROT</name>
<dbReference type="NCBIfam" id="TIGR01096">
    <property type="entry name" value="3A0103s03R"/>
    <property type="match status" value="1"/>
</dbReference>
<reference evidence="11" key="1">
    <citation type="submission" date="2018-05" db="EMBL/GenBank/DDBJ databases">
        <title>Azospirillum thermophila sp. nov., a novel isolated from hot spring.</title>
        <authorList>
            <person name="Zhao Z."/>
        </authorList>
    </citation>
    <scope>NUCLEOTIDE SEQUENCE [LARGE SCALE GENOMIC DNA]</scope>
    <source>
        <strain evidence="11">CFH 70021</strain>
        <plasmid evidence="11">unnamed2</plasmid>
    </source>
</reference>
<dbReference type="AlphaFoldDB" id="A0A2S2CYR4"/>
<evidence type="ECO:0000256" key="4">
    <source>
        <dbReference type="ARBA" id="ARBA00022729"/>
    </source>
</evidence>
<gene>
    <name evidence="10" type="ORF">DEW08_26495</name>
</gene>
<dbReference type="KEGG" id="azz:DEW08_26495"/>
<sequence length="280" mass="29953">MKKIVAALALGALVAGVAGAADAKDWKKVRIASEGAYAPWNYTDPSGKLIGFEIDLAHELCKRMEAECVIVPQDWDGMIPALQQGKYDGIMATMSITDERKKVIDFAGPYGTEPSMFGILKSSKLADVKFDAERVDLATDSPENKAAIAKLTEAMKGKTVGVQTSSIQANFVEKYLPSVAVRSYDKLDNAGIDLAAGRVDAVFGDRSAVDAILKSQADKGMMLFGPAFSRGVLGQGVGVGLRKADADLKEKFNKAIAEANKDGTITKLSNKYFGYDISIK</sequence>
<evidence type="ECO:0000256" key="2">
    <source>
        <dbReference type="ARBA" id="ARBA00010333"/>
    </source>
</evidence>
<comment type="similarity">
    <text evidence="2 6">Belongs to the bacterial solute-binding protein 3 family.</text>
</comment>
<dbReference type="GO" id="GO:0016020">
    <property type="term" value="C:membrane"/>
    <property type="evidence" value="ECO:0007669"/>
    <property type="project" value="InterPro"/>
</dbReference>
<keyword evidence="10" id="KW-0614">Plasmid</keyword>
<feature type="domain" description="Ionotropic glutamate receptor C-terminal" evidence="9">
    <location>
        <begin position="28"/>
        <end position="275"/>
    </location>
</feature>
<dbReference type="GO" id="GO:0015276">
    <property type="term" value="F:ligand-gated monoatomic ion channel activity"/>
    <property type="evidence" value="ECO:0007669"/>
    <property type="project" value="InterPro"/>
</dbReference>
<feature type="signal peptide" evidence="7">
    <location>
        <begin position="1"/>
        <end position="20"/>
    </location>
</feature>
<dbReference type="Pfam" id="PF00497">
    <property type="entry name" value="SBP_bac_3"/>
    <property type="match status" value="1"/>
</dbReference>
<evidence type="ECO:0000256" key="6">
    <source>
        <dbReference type="RuleBase" id="RU003744"/>
    </source>
</evidence>
<dbReference type="InterPro" id="IPR001638">
    <property type="entry name" value="Solute-binding_3/MltF_N"/>
</dbReference>
<protein>
    <submittedName>
        <fullName evidence="10">Amino acid ABC transporter substrate-binding protein</fullName>
    </submittedName>
</protein>
<comment type="subcellular location">
    <subcellularLocation>
        <location evidence="1">Periplasm</location>
    </subcellularLocation>
</comment>
<keyword evidence="4 7" id="KW-0732">Signal</keyword>
<evidence type="ECO:0000256" key="3">
    <source>
        <dbReference type="ARBA" id="ARBA00022448"/>
    </source>
</evidence>
<dbReference type="EMBL" id="CP029357">
    <property type="protein sequence ID" value="AWK89565.1"/>
    <property type="molecule type" value="Genomic_DNA"/>
</dbReference>
<evidence type="ECO:0000259" key="9">
    <source>
        <dbReference type="SMART" id="SM00079"/>
    </source>
</evidence>
<evidence type="ECO:0000256" key="5">
    <source>
        <dbReference type="ARBA" id="ARBA00022764"/>
    </source>
</evidence>
<dbReference type="RefSeq" id="WP_109332984.1">
    <property type="nucleotide sequence ID" value="NZ_CP029357.1"/>
</dbReference>
<evidence type="ECO:0000256" key="7">
    <source>
        <dbReference type="SAM" id="SignalP"/>
    </source>
</evidence>
<dbReference type="Proteomes" id="UP000245629">
    <property type="component" value="Plasmid unnamed2"/>
</dbReference>
<dbReference type="Gene3D" id="3.40.190.10">
    <property type="entry name" value="Periplasmic binding protein-like II"/>
    <property type="match status" value="2"/>
</dbReference>
<geneLocation type="plasmid" evidence="10 11">
    <name>unnamed2</name>
</geneLocation>
<dbReference type="InterPro" id="IPR005768">
    <property type="entry name" value="Lys_Arg_Orn-bd"/>
</dbReference>
<feature type="chain" id="PRO_5015539998" evidence="7">
    <location>
        <begin position="21"/>
        <end position="280"/>
    </location>
</feature>
<feature type="domain" description="Solute-binding protein family 3/N-terminal" evidence="8">
    <location>
        <begin position="28"/>
        <end position="276"/>
    </location>
</feature>
<evidence type="ECO:0000313" key="11">
    <source>
        <dbReference type="Proteomes" id="UP000245629"/>
    </source>
</evidence>
<dbReference type="PROSITE" id="PS01039">
    <property type="entry name" value="SBP_BACTERIAL_3"/>
    <property type="match status" value="1"/>
</dbReference>
<keyword evidence="5" id="KW-0574">Periplasm</keyword>
<dbReference type="SMART" id="SM00062">
    <property type="entry name" value="PBPb"/>
    <property type="match status" value="1"/>
</dbReference>
<accession>A0A2S2CYR4</accession>
<keyword evidence="11" id="KW-1185">Reference proteome</keyword>
<dbReference type="SUPFAM" id="SSF53850">
    <property type="entry name" value="Periplasmic binding protein-like II"/>
    <property type="match status" value="1"/>
</dbReference>
<organism evidence="10 11">
    <name type="scientific">Azospirillum thermophilum</name>
    <dbReference type="NCBI Taxonomy" id="2202148"/>
    <lineage>
        <taxon>Bacteria</taxon>
        <taxon>Pseudomonadati</taxon>
        <taxon>Pseudomonadota</taxon>
        <taxon>Alphaproteobacteria</taxon>
        <taxon>Rhodospirillales</taxon>
        <taxon>Azospirillaceae</taxon>
        <taxon>Azospirillum</taxon>
    </lineage>
</organism>
<evidence type="ECO:0000256" key="1">
    <source>
        <dbReference type="ARBA" id="ARBA00004418"/>
    </source>
</evidence>
<dbReference type="PANTHER" id="PTHR35936:SF17">
    <property type="entry name" value="ARGININE-BINDING EXTRACELLULAR PROTEIN ARTP"/>
    <property type="match status" value="1"/>
</dbReference>
<proteinExistence type="inferred from homology"/>
<dbReference type="InterPro" id="IPR018313">
    <property type="entry name" value="SBP_3_CS"/>
</dbReference>
<dbReference type="InterPro" id="IPR001320">
    <property type="entry name" value="Iontro_rcpt_C"/>
</dbReference>
<dbReference type="SMART" id="SM00079">
    <property type="entry name" value="PBPe"/>
    <property type="match status" value="1"/>
</dbReference>
<dbReference type="GO" id="GO:0030288">
    <property type="term" value="C:outer membrane-bounded periplasmic space"/>
    <property type="evidence" value="ECO:0007669"/>
    <property type="project" value="InterPro"/>
</dbReference>
<dbReference type="PANTHER" id="PTHR35936">
    <property type="entry name" value="MEMBRANE-BOUND LYTIC MUREIN TRANSGLYCOSYLASE F"/>
    <property type="match status" value="1"/>
</dbReference>
<dbReference type="OrthoDB" id="9807134at2"/>
<keyword evidence="3" id="KW-0813">Transport</keyword>